<dbReference type="PIRSF" id="PIRSF001155">
    <property type="entry name" value="C1r_C1s_MASP"/>
    <property type="match status" value="1"/>
</dbReference>
<keyword evidence="4" id="KW-0399">Innate immunity</keyword>
<evidence type="ECO:0000256" key="4">
    <source>
        <dbReference type="ARBA" id="ARBA00022588"/>
    </source>
</evidence>
<dbReference type="RefSeq" id="XP_032818063.1">
    <property type="nucleotide sequence ID" value="XM_032962172.1"/>
</dbReference>
<evidence type="ECO:0000256" key="14">
    <source>
        <dbReference type="ARBA" id="ARBA00022859"/>
    </source>
</evidence>
<evidence type="ECO:0000256" key="16">
    <source>
        <dbReference type="ARBA" id="ARBA00023278"/>
    </source>
</evidence>
<feature type="binding site" evidence="20">
    <location>
        <position position="148"/>
    </location>
    <ligand>
        <name>Ca(2+)</name>
        <dbReference type="ChEBI" id="CHEBI:29108"/>
        <label>2</label>
    </ligand>
</feature>
<evidence type="ECO:0000256" key="18">
    <source>
        <dbReference type="PIRSR" id="PIRSR001155-2"/>
    </source>
</evidence>
<keyword evidence="2" id="KW-0964">Secreted</keyword>
<dbReference type="GO" id="GO:0005509">
    <property type="term" value="F:calcium ion binding"/>
    <property type="evidence" value="ECO:0007669"/>
    <property type="project" value="InterPro"/>
</dbReference>
<keyword evidence="13 20" id="KW-0106">Calcium</keyword>
<dbReference type="FunFam" id="2.60.120.290:FF:000012">
    <property type="entry name" value="mannan-binding lectin serine protease 1 isoform X1"/>
    <property type="match status" value="1"/>
</dbReference>
<dbReference type="FunFam" id="2.10.70.10:FF:000016">
    <property type="entry name" value="Mannan-binding lectin serine protease 1"/>
    <property type="match status" value="1"/>
</dbReference>
<dbReference type="Pfam" id="PF00089">
    <property type="entry name" value="Trypsin"/>
    <property type="match status" value="1"/>
</dbReference>
<dbReference type="InterPro" id="IPR035976">
    <property type="entry name" value="Sushi/SCR/CCP_sf"/>
</dbReference>
<evidence type="ECO:0000256" key="22">
    <source>
        <dbReference type="PROSITE-ProRule" id="PRU00302"/>
    </source>
</evidence>
<keyword evidence="16 19" id="KW-0379">Hydroxylation</keyword>
<gene>
    <name evidence="29" type="primary">LOC116946910</name>
</gene>
<keyword evidence="7 20" id="KW-0479">Metal-binding</keyword>
<proteinExistence type="predicted"/>
<keyword evidence="10 23" id="KW-0378">Hydrolase</keyword>
<protein>
    <submittedName>
        <fullName evidence="29">Mannan-binding lectin serine protease 1-like isoform X2</fullName>
    </submittedName>
</protein>
<feature type="disulfide bond" evidence="18">
    <location>
        <begin position="380"/>
        <end position="424"/>
    </location>
</feature>
<feature type="binding site" evidence="20">
    <location>
        <position position="130"/>
    </location>
    <ligand>
        <name>Ca(2+)</name>
        <dbReference type="ChEBI" id="CHEBI:29108"/>
        <label>1</label>
    </ligand>
</feature>
<dbReference type="PROSITE" id="PS01180">
    <property type="entry name" value="CUB"/>
    <property type="match status" value="2"/>
</dbReference>
<evidence type="ECO:0000256" key="17">
    <source>
        <dbReference type="PIRSR" id="PIRSR001155-1"/>
    </source>
</evidence>
<dbReference type="PROSITE" id="PS50240">
    <property type="entry name" value="TRYPSIN_DOM"/>
    <property type="match status" value="1"/>
</dbReference>
<dbReference type="CDD" id="cd00054">
    <property type="entry name" value="EGF_CA"/>
    <property type="match status" value="1"/>
</dbReference>
<dbReference type="InterPro" id="IPR035914">
    <property type="entry name" value="Sperma_CUB_dom_sf"/>
</dbReference>
<feature type="disulfide bond" evidence="18 21">
    <location>
        <begin position="195"/>
        <end position="222"/>
    </location>
</feature>
<dbReference type="SUPFAM" id="SSF57196">
    <property type="entry name" value="EGF/Laminin"/>
    <property type="match status" value="1"/>
</dbReference>
<dbReference type="AlphaFoldDB" id="A0AAJ7X2W8"/>
<dbReference type="SUPFAM" id="SSF57535">
    <property type="entry name" value="Complement control module/SCR domain"/>
    <property type="match status" value="2"/>
</dbReference>
<dbReference type="Proteomes" id="UP001318040">
    <property type="component" value="Chromosome 28"/>
</dbReference>
<dbReference type="Gene3D" id="2.10.25.10">
    <property type="entry name" value="Laminin"/>
    <property type="match status" value="1"/>
</dbReference>
<comment type="PTM">
    <text evidence="19">The iron and 2-oxoglutarate dependent 3-hydroxylation of aspartate and asparagine is (R) stereospecific within EGF domains.</text>
</comment>
<evidence type="ECO:0000256" key="2">
    <source>
        <dbReference type="ARBA" id="ARBA00022525"/>
    </source>
</evidence>
<feature type="disulfide bond" evidence="18">
    <location>
        <begin position="312"/>
        <end position="362"/>
    </location>
</feature>
<dbReference type="PROSITE" id="PS01187">
    <property type="entry name" value="EGF_CA"/>
    <property type="match status" value="1"/>
</dbReference>
<dbReference type="PROSITE" id="PS00134">
    <property type="entry name" value="TRYPSIN_HIS"/>
    <property type="match status" value="1"/>
</dbReference>
<dbReference type="SMART" id="SM00179">
    <property type="entry name" value="EGF_CA"/>
    <property type="match status" value="1"/>
</dbReference>
<evidence type="ECO:0000259" key="26">
    <source>
        <dbReference type="PROSITE" id="PS50240"/>
    </source>
</evidence>
<feature type="active site" description="Charge relay system" evidence="17">
    <location>
        <position position="665"/>
    </location>
</feature>
<feature type="active site" description="Charge relay system" evidence="17">
    <location>
        <position position="565"/>
    </location>
</feature>
<dbReference type="InterPro" id="IPR001881">
    <property type="entry name" value="EGF-like_Ca-bd_dom"/>
</dbReference>
<feature type="disulfide bond" evidence="18">
    <location>
        <begin position="178"/>
        <end position="191"/>
    </location>
</feature>
<keyword evidence="11" id="KW-0068">Autocatalytic cleavage</keyword>
<feature type="binding site" evidence="20">
    <location>
        <position position="293"/>
    </location>
    <ligand>
        <name>Ca(2+)</name>
        <dbReference type="ChEBI" id="CHEBI:29108"/>
        <label>3</label>
    </ligand>
</feature>
<feature type="disulfide bond" evidence="18">
    <location>
        <begin position="82"/>
        <end position="100"/>
    </location>
</feature>
<keyword evidence="6 23" id="KW-0645">Protease</keyword>
<keyword evidence="12 23" id="KW-0720">Serine protease</keyword>
<feature type="domain" description="Peptidase S1" evidence="26">
    <location>
        <begin position="467"/>
        <end position="714"/>
    </location>
</feature>
<evidence type="ECO:0000256" key="24">
    <source>
        <dbReference type="SAM" id="SignalP"/>
    </source>
</evidence>
<keyword evidence="9" id="KW-0677">Repeat</keyword>
<evidence type="ECO:0000256" key="11">
    <source>
        <dbReference type="ARBA" id="ARBA00022813"/>
    </source>
</evidence>
<comment type="caution">
    <text evidence="22">Lacks conserved residue(s) required for the propagation of feature annotation.</text>
</comment>
<feature type="modified residue" description="Phosphoserine; by CK2" evidence="19">
    <location>
        <position position="208"/>
    </location>
</feature>
<feature type="disulfide bond" evidence="18">
    <location>
        <begin position="340"/>
        <end position="375"/>
    </location>
</feature>
<feature type="chain" id="PRO_5042528107" evidence="24">
    <location>
        <begin position="24"/>
        <end position="716"/>
    </location>
</feature>
<evidence type="ECO:0000313" key="29">
    <source>
        <dbReference type="RefSeq" id="XP_032818063.1"/>
    </source>
</evidence>
<feature type="binding site" evidence="20">
    <location>
        <position position="169"/>
    </location>
    <ligand>
        <name>Ca(2+)</name>
        <dbReference type="ChEBI" id="CHEBI:29108"/>
        <label>2</label>
    </ligand>
</feature>
<keyword evidence="3" id="KW-0245">EGF-like domain</keyword>
<feature type="domain" description="CUB" evidence="25">
    <location>
        <begin position="195"/>
        <end position="308"/>
    </location>
</feature>
<dbReference type="PROSITE" id="PS50923">
    <property type="entry name" value="SUSHI"/>
    <property type="match status" value="2"/>
</dbReference>
<feature type="domain" description="Sushi" evidence="27">
    <location>
        <begin position="310"/>
        <end position="377"/>
    </location>
</feature>
<evidence type="ECO:0000256" key="3">
    <source>
        <dbReference type="ARBA" id="ARBA00022536"/>
    </source>
</evidence>
<dbReference type="PROSITE" id="PS00135">
    <property type="entry name" value="TRYPSIN_SER"/>
    <property type="match status" value="1"/>
</dbReference>
<feature type="disulfide bond" evidence="18">
    <location>
        <begin position="163"/>
        <end position="176"/>
    </location>
</feature>
<feature type="binding site" evidence="20">
    <location>
        <position position="256"/>
    </location>
    <ligand>
        <name>Ca(2+)</name>
        <dbReference type="ChEBI" id="CHEBI:29108"/>
        <label>3</label>
    </ligand>
</feature>
<feature type="binding site" evidence="20">
    <location>
        <position position="85"/>
    </location>
    <ligand>
        <name>Ca(2+)</name>
        <dbReference type="ChEBI" id="CHEBI:29108"/>
        <label>1</label>
    </ligand>
</feature>
<feature type="disulfide bond" description="Interchain (between heavy and light chains)" evidence="18">
    <location>
        <begin position="446"/>
        <end position="585"/>
    </location>
</feature>
<dbReference type="InterPro" id="IPR043504">
    <property type="entry name" value="Peptidase_S1_PA_chymotrypsin"/>
</dbReference>
<dbReference type="GO" id="GO:0045087">
    <property type="term" value="P:innate immune response"/>
    <property type="evidence" value="ECO:0007669"/>
    <property type="project" value="UniProtKB-KW"/>
</dbReference>
<dbReference type="Gene3D" id="2.10.70.10">
    <property type="entry name" value="Complement Module, domain 1"/>
    <property type="match status" value="2"/>
</dbReference>
<dbReference type="InterPro" id="IPR018097">
    <property type="entry name" value="EGF_Ca-bd_CS"/>
</dbReference>
<dbReference type="SMART" id="SM00042">
    <property type="entry name" value="CUB"/>
    <property type="match status" value="2"/>
</dbReference>
<feature type="disulfide bond" evidence="18">
    <location>
        <begin position="661"/>
        <end position="690"/>
    </location>
</feature>
<dbReference type="PANTHER" id="PTHR24255">
    <property type="entry name" value="COMPLEMENT COMPONENT 1, S SUBCOMPONENT-RELATED"/>
    <property type="match status" value="1"/>
</dbReference>
<feature type="active site" description="Charge relay system" evidence="17">
    <location>
        <position position="508"/>
    </location>
</feature>
<evidence type="ECO:0000256" key="9">
    <source>
        <dbReference type="ARBA" id="ARBA00022737"/>
    </source>
</evidence>
<dbReference type="InterPro" id="IPR000436">
    <property type="entry name" value="Sushi_SCR_CCP_dom"/>
</dbReference>
<dbReference type="GO" id="GO:0006956">
    <property type="term" value="P:complement activation"/>
    <property type="evidence" value="ECO:0007669"/>
    <property type="project" value="InterPro"/>
</dbReference>
<evidence type="ECO:0000259" key="25">
    <source>
        <dbReference type="PROSITE" id="PS01180"/>
    </source>
</evidence>
<sequence>MAPRARMFSTRWLLLLLLPAALCGLVAEKQHRLSGMSGSFTSPGYPTPYKNQVLHTWQLSVPAGYRLRLQFQHFEVEPSYLCEYDYLKVMAGEQQLGLFCGQHSTDTEKVPGKEPILAPSNTMTVTFRSDYSNEEHYTGFAGHFTAVDIDECVEYAEHEELACNHFCHNYPGGYLCSCRHSFTLDPDGRTCTVECSGLVFTERQGELSSPEYPKPYPWASQCSYTVRLEEGFVLNLAFQETFDLELHPHMDNCPYDSLTIRSGGQQWGPLCGKTLPDPIETKSPVAEIIFISDKSGDNIGWKIHYTSKGTPCPMVVEPAHGFIEPVQDSYSFKDQVVFFCNTGYRLIQEEDNEVVPSLQMACQSDGTWSRMAPSCRIVDCGPPLALDNGRGTEADSTTFQASVDYACDEPYYNLRSKRATKFVCNETGVWMNPETGEKKPYCEPVCGRPRKPLAGASDRNMAGRERIAGGTPAARGAWPWMAALYQLRGRPSCGGSLVGERWIVTAAHCLFTRHFENQPTPVSASGIHIKLGKHNTLRPTPGELDLKVANYVVHPEFDAQTLRNDIAVLELERNVRVTDLIAPVCLPDDRVQTLTTPGTMLAVTGWGKEFLSKYPETLMQTEVPLVDNTTCQEAYSQTVPSHVISEDMLCAGFHNGGQDACQGDSGGPLVVKDPSGDWLLTGVVSWGEGCGAVGAYGVYSRVEHALPWILSIIQSP</sequence>
<feature type="domain" description="Sushi" evidence="27">
    <location>
        <begin position="378"/>
        <end position="444"/>
    </location>
</feature>
<evidence type="ECO:0000256" key="13">
    <source>
        <dbReference type="ARBA" id="ARBA00022837"/>
    </source>
</evidence>
<dbReference type="Gene3D" id="2.60.120.290">
    <property type="entry name" value="Spermadhesin, CUB domain"/>
    <property type="match status" value="2"/>
</dbReference>
<dbReference type="InterPro" id="IPR009003">
    <property type="entry name" value="Peptidase_S1_PA"/>
</dbReference>
<feature type="binding site" evidence="20">
    <location>
        <position position="77"/>
    </location>
    <ligand>
        <name>Ca(2+)</name>
        <dbReference type="ChEBI" id="CHEBI:29108"/>
        <label>1</label>
    </ligand>
</feature>
<feature type="binding site" evidence="20">
    <location>
        <position position="173"/>
    </location>
    <ligand>
        <name>Ca(2+)</name>
        <dbReference type="ChEBI" id="CHEBI:29108"/>
        <label>2</label>
    </ligand>
</feature>
<evidence type="ECO:0000256" key="23">
    <source>
        <dbReference type="RuleBase" id="RU363034"/>
    </source>
</evidence>
<organism evidence="28 29">
    <name type="scientific">Petromyzon marinus</name>
    <name type="common">Sea lamprey</name>
    <dbReference type="NCBI Taxonomy" id="7757"/>
    <lineage>
        <taxon>Eukaryota</taxon>
        <taxon>Metazoa</taxon>
        <taxon>Chordata</taxon>
        <taxon>Craniata</taxon>
        <taxon>Vertebrata</taxon>
        <taxon>Cyclostomata</taxon>
        <taxon>Hyperoartia</taxon>
        <taxon>Petromyzontiformes</taxon>
        <taxon>Petromyzontidae</taxon>
        <taxon>Petromyzon</taxon>
    </lineage>
</organism>
<feature type="binding site" evidence="20">
    <location>
        <position position="151"/>
    </location>
    <ligand>
        <name>Ca(2+)</name>
        <dbReference type="ChEBI" id="CHEBI:29108"/>
        <label>2</label>
    </ligand>
</feature>
<dbReference type="SMART" id="SM00032">
    <property type="entry name" value="CCP"/>
    <property type="match status" value="2"/>
</dbReference>
<feature type="disulfide bond" evidence="18">
    <location>
        <begin position="631"/>
        <end position="650"/>
    </location>
</feature>
<dbReference type="CDD" id="cd00033">
    <property type="entry name" value="CCP"/>
    <property type="match status" value="1"/>
</dbReference>
<feature type="binding site" evidence="20">
    <location>
        <position position="245"/>
    </location>
    <ligand>
        <name>Ca(2+)</name>
        <dbReference type="ChEBI" id="CHEBI:29108"/>
        <label>3</label>
    </ligand>
</feature>
<feature type="disulfide bond" evidence="18">
    <location>
        <begin position="407"/>
        <end position="442"/>
    </location>
</feature>
<dbReference type="CDD" id="cd00041">
    <property type="entry name" value="CUB"/>
    <property type="match status" value="2"/>
</dbReference>
<evidence type="ECO:0000256" key="21">
    <source>
        <dbReference type="PROSITE-ProRule" id="PRU00059"/>
    </source>
</evidence>
<dbReference type="InterPro" id="IPR018114">
    <property type="entry name" value="TRYPSIN_HIS"/>
</dbReference>
<dbReference type="PANTHER" id="PTHR24255:SF38">
    <property type="entry name" value="MANNAN-BINDING LECTIN SERINE PROTEASE 1-LIKE"/>
    <property type="match status" value="1"/>
</dbReference>
<evidence type="ECO:0000256" key="10">
    <source>
        <dbReference type="ARBA" id="ARBA00022801"/>
    </source>
</evidence>
<evidence type="ECO:0000256" key="20">
    <source>
        <dbReference type="PIRSR" id="PIRSR001155-4"/>
    </source>
</evidence>
<feature type="binding site" evidence="20">
    <location>
        <position position="170"/>
    </location>
    <ligand>
        <name>Ca(2+)</name>
        <dbReference type="ChEBI" id="CHEBI:29108"/>
        <label>2</label>
    </ligand>
</feature>
<evidence type="ECO:0000256" key="1">
    <source>
        <dbReference type="ARBA" id="ARBA00004613"/>
    </source>
</evidence>
<dbReference type="FunFam" id="2.40.10.10:FF:000015">
    <property type="entry name" value="Atrial natriuretic peptide-converting enzyme"/>
    <property type="match status" value="1"/>
</dbReference>
<keyword evidence="14" id="KW-0391">Immunity</keyword>
<dbReference type="Pfam" id="PF00084">
    <property type="entry name" value="Sushi"/>
    <property type="match status" value="2"/>
</dbReference>
<dbReference type="SUPFAM" id="SSF49854">
    <property type="entry name" value="Spermadhesin, CUB domain"/>
    <property type="match status" value="2"/>
</dbReference>
<accession>A0AAJ7X2W8</accession>
<feature type="signal peptide" evidence="24">
    <location>
        <begin position="1"/>
        <end position="23"/>
    </location>
</feature>
<evidence type="ECO:0000256" key="5">
    <source>
        <dbReference type="ARBA" id="ARBA00022659"/>
    </source>
</evidence>
<keyword evidence="8 24" id="KW-0732">Signal</keyword>
<keyword evidence="15 18" id="KW-1015">Disulfide bond</keyword>
<name>A0AAJ7X2W8_PETMA</name>
<dbReference type="GO" id="GO:0006508">
    <property type="term" value="P:proteolysis"/>
    <property type="evidence" value="ECO:0007669"/>
    <property type="project" value="UniProtKB-KW"/>
</dbReference>
<keyword evidence="28" id="KW-1185">Reference proteome</keyword>
<evidence type="ECO:0000256" key="8">
    <source>
        <dbReference type="ARBA" id="ARBA00022729"/>
    </source>
</evidence>
<dbReference type="SMART" id="SM00020">
    <property type="entry name" value="Tryp_SPc"/>
    <property type="match status" value="1"/>
</dbReference>
<evidence type="ECO:0000256" key="7">
    <source>
        <dbReference type="ARBA" id="ARBA00022723"/>
    </source>
</evidence>
<dbReference type="Gene3D" id="2.40.10.10">
    <property type="entry name" value="Trypsin-like serine proteases"/>
    <property type="match status" value="1"/>
</dbReference>
<keyword evidence="19" id="KW-0597">Phosphoprotein</keyword>
<keyword evidence="5 22" id="KW-0768">Sushi</keyword>
<feature type="modified residue" description="(3R)-3-hydroxyasparagine" evidence="19">
    <location>
        <position position="169"/>
    </location>
</feature>
<dbReference type="GO" id="GO:0005615">
    <property type="term" value="C:extracellular space"/>
    <property type="evidence" value="ECO:0007669"/>
    <property type="project" value="TreeGrafter"/>
</dbReference>
<feature type="binding site" evidence="20">
    <location>
        <position position="132"/>
    </location>
    <ligand>
        <name>Ca(2+)</name>
        <dbReference type="ChEBI" id="CHEBI:29108"/>
        <label>1</label>
    </ligand>
</feature>
<comment type="subcellular location">
    <subcellularLocation>
        <location evidence="1">Secreted</location>
    </subcellularLocation>
</comment>
<dbReference type="InterPro" id="IPR001254">
    <property type="entry name" value="Trypsin_dom"/>
</dbReference>
<dbReference type="SUPFAM" id="SSF50494">
    <property type="entry name" value="Trypsin-like serine proteases"/>
    <property type="match status" value="1"/>
</dbReference>
<feature type="domain" description="CUB" evidence="25">
    <location>
        <begin position="23"/>
        <end position="147"/>
    </location>
</feature>
<dbReference type="Pfam" id="PF00431">
    <property type="entry name" value="CUB"/>
    <property type="match status" value="2"/>
</dbReference>
<dbReference type="FunFam" id="2.10.25.10:FF:000059">
    <property type="entry name" value="Mannan-binding lectin serine protease 1"/>
    <property type="match status" value="1"/>
</dbReference>
<dbReference type="FunFam" id="2.60.120.290:FF:000006">
    <property type="entry name" value="Mannan-binding lectin serine protease 1"/>
    <property type="match status" value="1"/>
</dbReference>
<evidence type="ECO:0000259" key="27">
    <source>
        <dbReference type="PROSITE" id="PS50923"/>
    </source>
</evidence>
<evidence type="ECO:0000256" key="12">
    <source>
        <dbReference type="ARBA" id="ARBA00022825"/>
    </source>
</evidence>
<feature type="binding site" evidence="20">
    <location>
        <position position="295"/>
    </location>
    <ligand>
        <name>Ca(2+)</name>
        <dbReference type="ChEBI" id="CHEBI:29108"/>
        <label>3</label>
    </ligand>
</feature>
<reference evidence="29" key="1">
    <citation type="submission" date="2025-08" db="UniProtKB">
        <authorList>
            <consortium name="RefSeq"/>
        </authorList>
    </citation>
    <scope>IDENTIFICATION</scope>
    <source>
        <tissue evidence="29">Sperm</tissue>
    </source>
</reference>
<dbReference type="InterPro" id="IPR000859">
    <property type="entry name" value="CUB_dom"/>
</dbReference>
<feature type="disulfide bond" evidence="18">
    <location>
        <begin position="152"/>
        <end position="167"/>
    </location>
</feature>
<evidence type="ECO:0000256" key="19">
    <source>
        <dbReference type="PIRSR" id="PIRSR001155-3"/>
    </source>
</evidence>
<evidence type="ECO:0000313" key="28">
    <source>
        <dbReference type="Proteomes" id="UP001318040"/>
    </source>
</evidence>
<dbReference type="GO" id="GO:0004252">
    <property type="term" value="F:serine-type endopeptidase activity"/>
    <property type="evidence" value="ECO:0007669"/>
    <property type="project" value="InterPro"/>
</dbReference>
<dbReference type="CDD" id="cd00190">
    <property type="entry name" value="Tryp_SPc"/>
    <property type="match status" value="1"/>
</dbReference>
<dbReference type="InterPro" id="IPR001314">
    <property type="entry name" value="Peptidase_S1A"/>
</dbReference>
<dbReference type="PRINTS" id="PR00722">
    <property type="entry name" value="CHYMOTRYPSIN"/>
</dbReference>
<evidence type="ECO:0000256" key="6">
    <source>
        <dbReference type="ARBA" id="ARBA00022670"/>
    </source>
</evidence>
<evidence type="ECO:0000256" key="15">
    <source>
        <dbReference type="ARBA" id="ARBA00023157"/>
    </source>
</evidence>
<dbReference type="InterPro" id="IPR024175">
    <property type="entry name" value="Pept_S1A_C1r/C1S/mannan-bd"/>
</dbReference>
<feature type="disulfide bond" evidence="18">
    <location>
        <begin position="253"/>
        <end position="271"/>
    </location>
</feature>
<dbReference type="InterPro" id="IPR033116">
    <property type="entry name" value="TRYPSIN_SER"/>
</dbReference>